<keyword evidence="6 15" id="KW-0863">Zinc-finger</keyword>
<evidence type="ECO:0000256" key="10">
    <source>
        <dbReference type="ARBA" id="ARBA00023204"/>
    </source>
</evidence>
<dbReference type="PANTHER" id="PTHR22993:SF9">
    <property type="entry name" value="FORMAMIDOPYRIMIDINE-DNA GLYCOSYLASE"/>
    <property type="match status" value="1"/>
</dbReference>
<evidence type="ECO:0000256" key="13">
    <source>
        <dbReference type="ARBA" id="ARBA00023295"/>
    </source>
</evidence>
<evidence type="ECO:0000256" key="4">
    <source>
        <dbReference type="ARBA" id="ARBA00022723"/>
    </source>
</evidence>
<dbReference type="InterPro" id="IPR015887">
    <property type="entry name" value="DNA_glyclase_Znf_dom_DNA_BS"/>
</dbReference>
<dbReference type="InterPro" id="IPR010979">
    <property type="entry name" value="Ribosomal_uS13-like_H2TH"/>
</dbReference>
<protein>
    <recommendedName>
        <fullName evidence="15">Formamidopyrimidine-DNA glycosylase</fullName>
        <shortName evidence="15">Fapy-DNA glycosylase</shortName>
        <ecNumber evidence="15">3.2.2.23</ecNumber>
    </recommendedName>
    <alternativeName>
        <fullName evidence="15">DNA-(apurinic or apyrimidinic site) lyase MutM</fullName>
        <shortName evidence="15">AP lyase MutM</shortName>
        <ecNumber evidence="15">4.2.99.18</ecNumber>
    </alternativeName>
</protein>
<keyword evidence="5 15" id="KW-0227">DNA damage</keyword>
<dbReference type="InterPro" id="IPR020629">
    <property type="entry name" value="FPG_Glyclase"/>
</dbReference>
<dbReference type="GO" id="GO:0140078">
    <property type="term" value="F:class I DNA-(apurinic or apyrimidinic site) endonuclease activity"/>
    <property type="evidence" value="ECO:0007669"/>
    <property type="project" value="UniProtKB-EC"/>
</dbReference>
<evidence type="ECO:0000256" key="7">
    <source>
        <dbReference type="ARBA" id="ARBA00022801"/>
    </source>
</evidence>
<dbReference type="InterPro" id="IPR012319">
    <property type="entry name" value="FPG_cat"/>
</dbReference>
<feature type="binding site" evidence="15">
    <location>
        <position position="90"/>
    </location>
    <ligand>
        <name>DNA</name>
        <dbReference type="ChEBI" id="CHEBI:16991"/>
    </ligand>
</feature>
<comment type="subunit">
    <text evidence="3 15">Monomer.</text>
</comment>
<evidence type="ECO:0000256" key="6">
    <source>
        <dbReference type="ARBA" id="ARBA00022771"/>
    </source>
</evidence>
<keyword evidence="4 15" id="KW-0479">Metal-binding</keyword>
<evidence type="ECO:0000256" key="9">
    <source>
        <dbReference type="ARBA" id="ARBA00023125"/>
    </source>
</evidence>
<evidence type="ECO:0000259" key="16">
    <source>
        <dbReference type="PROSITE" id="PS51066"/>
    </source>
</evidence>
<feature type="active site" description="Proton donor; for beta-elimination activity" evidence="15">
    <location>
        <position position="57"/>
    </location>
</feature>
<feature type="active site" description="Proton donor" evidence="15">
    <location>
        <position position="3"/>
    </location>
</feature>
<dbReference type="Proteomes" id="UP000066549">
    <property type="component" value="Chromosome"/>
</dbReference>
<comment type="cofactor">
    <cofactor evidence="15">
        <name>Zn(2+)</name>
        <dbReference type="ChEBI" id="CHEBI:29105"/>
    </cofactor>
    <text evidence="15">Binds 1 zinc ion per subunit.</text>
</comment>
<comment type="similarity">
    <text evidence="2 15">Belongs to the FPG family.</text>
</comment>
<dbReference type="AlphaFoldDB" id="A0A0H4J238"/>
<dbReference type="SMART" id="SM00898">
    <property type="entry name" value="Fapy_DNA_glyco"/>
    <property type="match status" value="1"/>
</dbReference>
<dbReference type="InterPro" id="IPR035937">
    <property type="entry name" value="FPG_N"/>
</dbReference>
<dbReference type="PROSITE" id="PS51066">
    <property type="entry name" value="ZF_FPG_2"/>
    <property type="match status" value="1"/>
</dbReference>
<dbReference type="Pfam" id="PF01149">
    <property type="entry name" value="Fapy_DNA_glyco"/>
    <property type="match status" value="1"/>
</dbReference>
<keyword evidence="8 15" id="KW-0862">Zinc</keyword>
<dbReference type="HAMAP" id="MF_00103">
    <property type="entry name" value="Fapy_DNA_glycosyl"/>
    <property type="match status" value="1"/>
</dbReference>
<accession>A0A0H4J238</accession>
<evidence type="ECO:0000256" key="15">
    <source>
        <dbReference type="HAMAP-Rule" id="MF_00103"/>
    </source>
</evidence>
<dbReference type="EC" id="4.2.99.18" evidence="15"/>
<keyword evidence="13 15" id="KW-0326">Glycosidase</keyword>
<gene>
    <name evidence="15" type="primary">mutM</name>
    <name evidence="15" type="synonym">fpg</name>
    <name evidence="18" type="ORF">VI33_05360</name>
</gene>
<name>A0A0H4J238_9PROT</name>
<evidence type="ECO:0000256" key="1">
    <source>
        <dbReference type="ARBA" id="ARBA00001668"/>
    </source>
</evidence>
<keyword evidence="11 15" id="KW-0456">Lyase</keyword>
<dbReference type="PANTHER" id="PTHR22993">
    <property type="entry name" value="FORMAMIDOPYRIMIDINE-DNA GLYCOSYLASE"/>
    <property type="match status" value="1"/>
</dbReference>
<dbReference type="GO" id="GO:0008270">
    <property type="term" value="F:zinc ion binding"/>
    <property type="evidence" value="ECO:0007669"/>
    <property type="project" value="UniProtKB-UniRule"/>
</dbReference>
<dbReference type="Gene3D" id="3.20.190.10">
    <property type="entry name" value="MutM-like, N-terminal"/>
    <property type="match status" value="1"/>
</dbReference>
<evidence type="ECO:0000256" key="2">
    <source>
        <dbReference type="ARBA" id="ARBA00009409"/>
    </source>
</evidence>
<dbReference type="EC" id="3.2.2.23" evidence="15"/>
<evidence type="ECO:0000259" key="17">
    <source>
        <dbReference type="PROSITE" id="PS51068"/>
    </source>
</evidence>
<feature type="active site" description="Proton donor; for delta-elimination activity" evidence="15">
    <location>
        <position position="261"/>
    </location>
</feature>
<dbReference type="Gene3D" id="1.10.8.50">
    <property type="match status" value="1"/>
</dbReference>
<dbReference type="InterPro" id="IPR010663">
    <property type="entry name" value="Znf_FPG/IleRS"/>
</dbReference>
<comment type="catalytic activity">
    <reaction evidence="1 15">
        <text>Hydrolysis of DNA containing ring-opened 7-methylguanine residues, releasing 2,6-diamino-4-hydroxy-5-(N-methyl)formamidopyrimidine.</text>
        <dbReference type="EC" id="3.2.2.23"/>
    </reaction>
</comment>
<dbReference type="PATRIC" id="fig|1623450.3.peg.1065"/>
<dbReference type="NCBIfam" id="TIGR00577">
    <property type="entry name" value="fpg"/>
    <property type="match status" value="1"/>
</dbReference>
<dbReference type="GO" id="GO:0034039">
    <property type="term" value="F:8-oxo-7,8-dihydroguanine DNA N-glycosylase activity"/>
    <property type="evidence" value="ECO:0007669"/>
    <property type="project" value="TreeGrafter"/>
</dbReference>
<dbReference type="SUPFAM" id="SSF81624">
    <property type="entry name" value="N-terminal domain of MutM-like DNA repair proteins"/>
    <property type="match status" value="1"/>
</dbReference>
<keyword evidence="12 15" id="KW-0511">Multifunctional enzyme</keyword>
<dbReference type="EMBL" id="CP011002">
    <property type="protein sequence ID" value="AKO66115.1"/>
    <property type="molecule type" value="Genomic_DNA"/>
</dbReference>
<dbReference type="InterPro" id="IPR000214">
    <property type="entry name" value="Znf_DNA_glyclase/AP_lyase"/>
</dbReference>
<dbReference type="PROSITE" id="PS01242">
    <property type="entry name" value="ZF_FPG_1"/>
    <property type="match status" value="1"/>
</dbReference>
<feature type="binding site" evidence="15">
    <location>
        <position position="152"/>
    </location>
    <ligand>
        <name>DNA</name>
        <dbReference type="ChEBI" id="CHEBI:16991"/>
    </ligand>
</feature>
<evidence type="ECO:0000256" key="8">
    <source>
        <dbReference type="ARBA" id="ARBA00022833"/>
    </source>
</evidence>
<dbReference type="GO" id="GO:0003684">
    <property type="term" value="F:damaged DNA binding"/>
    <property type="evidence" value="ECO:0007669"/>
    <property type="project" value="InterPro"/>
</dbReference>
<keyword evidence="19" id="KW-1185">Reference proteome</keyword>
<dbReference type="Pfam" id="PF06827">
    <property type="entry name" value="zf-FPG_IleRS"/>
    <property type="match status" value="1"/>
</dbReference>
<comment type="function">
    <text evidence="15">Involved in base excision repair of DNA damaged by oxidation or by mutagenic agents. Acts as DNA glycosylase that recognizes and removes damaged bases. Has a preference for oxidized purines, such as 7,8-dihydro-8-oxoguanine (8-oxoG). Has AP (apurinic/apyrimidinic) lyase activity and introduces nicks in the DNA strand. Cleaves the DNA backbone by beta-delta elimination to generate a single-strand break at the site of the removed base with both 3'- and 5'-phosphates.</text>
</comment>
<proteinExistence type="inferred from homology"/>
<dbReference type="SUPFAM" id="SSF46946">
    <property type="entry name" value="S13-like H2TH domain"/>
    <property type="match status" value="1"/>
</dbReference>
<keyword evidence="7 15" id="KW-0378">Hydrolase</keyword>
<dbReference type="GO" id="GO:0006284">
    <property type="term" value="P:base-excision repair"/>
    <property type="evidence" value="ECO:0007669"/>
    <property type="project" value="InterPro"/>
</dbReference>
<comment type="catalytic activity">
    <reaction evidence="14 15">
        <text>2'-deoxyribonucleotide-(2'-deoxyribose 5'-phosphate)-2'-deoxyribonucleotide-DNA = a 3'-end 2'-deoxyribonucleotide-(2,3-dehydro-2,3-deoxyribose 5'-phosphate)-DNA + a 5'-end 5'-phospho-2'-deoxyribonucleoside-DNA + H(+)</text>
        <dbReference type="Rhea" id="RHEA:66592"/>
        <dbReference type="Rhea" id="RHEA-COMP:13180"/>
        <dbReference type="Rhea" id="RHEA-COMP:16897"/>
        <dbReference type="Rhea" id="RHEA-COMP:17067"/>
        <dbReference type="ChEBI" id="CHEBI:15378"/>
        <dbReference type="ChEBI" id="CHEBI:136412"/>
        <dbReference type="ChEBI" id="CHEBI:157695"/>
        <dbReference type="ChEBI" id="CHEBI:167181"/>
        <dbReference type="EC" id="4.2.99.18"/>
    </reaction>
</comment>
<feature type="binding site" evidence="15">
    <location>
        <position position="110"/>
    </location>
    <ligand>
        <name>DNA</name>
        <dbReference type="ChEBI" id="CHEBI:16991"/>
    </ligand>
</feature>
<dbReference type="PROSITE" id="PS51068">
    <property type="entry name" value="FPG_CAT"/>
    <property type="match status" value="1"/>
</dbReference>
<evidence type="ECO:0000256" key="3">
    <source>
        <dbReference type="ARBA" id="ARBA00011245"/>
    </source>
</evidence>
<reference evidence="18 19" key="1">
    <citation type="submission" date="2015-03" db="EMBL/GenBank/DDBJ databases">
        <title>Comparative analysis of the OM43 clade including a novel species from Red Sea uncovers genomic and metabolic diversity among marine methylotrophs.</title>
        <authorList>
            <person name="Jimenez-Infante F."/>
            <person name="Ngugi D.K."/>
            <person name="Vinu M."/>
            <person name="Alam I."/>
            <person name="Kamau A."/>
            <person name="Blom J."/>
            <person name="Bajic V.B."/>
            <person name="Stingl U."/>
        </authorList>
    </citation>
    <scope>NUCLEOTIDE SEQUENCE [LARGE SCALE GENOMIC DNA]</scope>
    <source>
        <strain evidence="18 19">MBRSH7</strain>
    </source>
</reference>
<evidence type="ECO:0000256" key="5">
    <source>
        <dbReference type="ARBA" id="ARBA00022763"/>
    </source>
</evidence>
<dbReference type="OrthoDB" id="9800855at2"/>
<dbReference type="NCBIfam" id="NF002211">
    <property type="entry name" value="PRK01103.1"/>
    <property type="match status" value="1"/>
</dbReference>
<evidence type="ECO:0000313" key="19">
    <source>
        <dbReference type="Proteomes" id="UP000066549"/>
    </source>
</evidence>
<feature type="domain" description="Formamidopyrimidine-DNA glycosylase catalytic" evidence="17">
    <location>
        <begin position="2"/>
        <end position="113"/>
    </location>
</feature>
<evidence type="ECO:0000313" key="18">
    <source>
        <dbReference type="EMBL" id="AKO66115.1"/>
    </source>
</evidence>
<evidence type="ECO:0000256" key="12">
    <source>
        <dbReference type="ARBA" id="ARBA00023268"/>
    </source>
</evidence>
<dbReference type="CDD" id="cd08966">
    <property type="entry name" value="EcFpg-like_N"/>
    <property type="match status" value="1"/>
</dbReference>
<keyword evidence="10 15" id="KW-0234">DNA repair</keyword>
<dbReference type="Pfam" id="PF06831">
    <property type="entry name" value="H2TH"/>
    <property type="match status" value="1"/>
</dbReference>
<evidence type="ECO:0000256" key="14">
    <source>
        <dbReference type="ARBA" id="ARBA00044632"/>
    </source>
</evidence>
<keyword evidence="9 15" id="KW-0238">DNA-binding</keyword>
<feature type="active site" description="Schiff-base intermediate with DNA" evidence="15">
    <location>
        <position position="2"/>
    </location>
</feature>
<feature type="domain" description="FPG-type" evidence="16">
    <location>
        <begin position="237"/>
        <end position="271"/>
    </location>
</feature>
<dbReference type="SMART" id="SM01232">
    <property type="entry name" value="H2TH"/>
    <property type="match status" value="1"/>
</dbReference>
<dbReference type="FunFam" id="1.10.8.50:FF:000003">
    <property type="entry name" value="Formamidopyrimidine-DNA glycosylase"/>
    <property type="match status" value="1"/>
</dbReference>
<sequence length="271" mass="30721">MPELPEVETTVRGIKSIESSVIEKIDIFNPNLRWPVPNDLPNFLSGKKILSVHRRAKYIIIKCSNAYLVIHLGMTGKLVFAKPSDTLKKHDHIQITFINNEQVIRYNDPRRFGSVHLVKDNLDDFKLLADLGIEPLVFEFDGNYLFTKARKRNVAIKTFIMNHHIVVGVGNIYASEALFLSGIRPSVSACKVTRRKMEILAKNIKHVLSVAIEKGGSTISDFMNTKGEQGYFQIGHQVYNREDQPCNKCGAKIKKTIIGQRSSFFCSTCQR</sequence>
<organism evidence="18 19">
    <name type="scientific">Methylophilales bacterium MBRS-H7</name>
    <dbReference type="NCBI Taxonomy" id="1623450"/>
    <lineage>
        <taxon>Bacteria</taxon>
        <taxon>Pseudomonadati</taxon>
        <taxon>Pseudomonadota</taxon>
        <taxon>Betaproteobacteria</taxon>
        <taxon>Nitrosomonadales</taxon>
        <taxon>OM43 clade</taxon>
    </lineage>
</organism>
<evidence type="ECO:0000256" key="11">
    <source>
        <dbReference type="ARBA" id="ARBA00023239"/>
    </source>
</evidence>
<dbReference type="SUPFAM" id="SSF57716">
    <property type="entry name" value="Glucocorticoid receptor-like (DNA-binding domain)"/>
    <property type="match status" value="1"/>
</dbReference>
<dbReference type="InterPro" id="IPR015886">
    <property type="entry name" value="H2TH_FPG"/>
</dbReference>